<dbReference type="Gene3D" id="3.30.870.10">
    <property type="entry name" value="Endonuclease Chain A"/>
    <property type="match status" value="1"/>
</dbReference>
<dbReference type="Pfam" id="PF13091">
    <property type="entry name" value="PLDc_2"/>
    <property type="match status" value="1"/>
</dbReference>
<evidence type="ECO:0000313" key="10">
    <source>
        <dbReference type="Proteomes" id="UP001153712"/>
    </source>
</evidence>
<dbReference type="PANTHER" id="PTHR43856">
    <property type="entry name" value="CARDIOLIPIN HYDROLASE"/>
    <property type="match status" value="1"/>
</dbReference>
<dbReference type="GO" id="GO:0005739">
    <property type="term" value="C:mitochondrion"/>
    <property type="evidence" value="ECO:0007669"/>
    <property type="project" value="TreeGrafter"/>
</dbReference>
<evidence type="ECO:0000256" key="2">
    <source>
        <dbReference type="ARBA" id="ARBA00022963"/>
    </source>
</evidence>
<evidence type="ECO:0000256" key="6">
    <source>
        <dbReference type="ARBA" id="ARBA00043167"/>
    </source>
</evidence>
<evidence type="ECO:0000256" key="1">
    <source>
        <dbReference type="ARBA" id="ARBA00022801"/>
    </source>
</evidence>
<organism evidence="9 10">
    <name type="scientific">Phyllotreta striolata</name>
    <name type="common">Striped flea beetle</name>
    <name type="synonym">Crioceris striolata</name>
    <dbReference type="NCBI Taxonomy" id="444603"/>
    <lineage>
        <taxon>Eukaryota</taxon>
        <taxon>Metazoa</taxon>
        <taxon>Ecdysozoa</taxon>
        <taxon>Arthropoda</taxon>
        <taxon>Hexapoda</taxon>
        <taxon>Insecta</taxon>
        <taxon>Pterygota</taxon>
        <taxon>Neoptera</taxon>
        <taxon>Endopterygota</taxon>
        <taxon>Coleoptera</taxon>
        <taxon>Polyphaga</taxon>
        <taxon>Cucujiformia</taxon>
        <taxon>Chrysomeloidea</taxon>
        <taxon>Chrysomelidae</taxon>
        <taxon>Galerucinae</taxon>
        <taxon>Alticini</taxon>
        <taxon>Phyllotreta</taxon>
    </lineage>
</organism>
<feature type="transmembrane region" description="Helical" evidence="7">
    <location>
        <begin position="6"/>
        <end position="26"/>
    </location>
</feature>
<feature type="domain" description="Phospholipase D-like" evidence="8">
    <location>
        <begin position="87"/>
        <end position="217"/>
    </location>
</feature>
<dbReference type="InterPro" id="IPR025202">
    <property type="entry name" value="PLD-like_dom"/>
</dbReference>
<keyword evidence="10" id="KW-1185">Reference proteome</keyword>
<keyword evidence="7" id="KW-1133">Transmembrane helix</keyword>
<name>A0A9P0GNP1_PHYSR</name>
<evidence type="ECO:0000259" key="8">
    <source>
        <dbReference type="Pfam" id="PF13091"/>
    </source>
</evidence>
<evidence type="ECO:0000256" key="7">
    <source>
        <dbReference type="SAM" id="Phobius"/>
    </source>
</evidence>
<gene>
    <name evidence="9" type="ORF">PHYEVI_LOCUS364</name>
</gene>
<feature type="transmembrane region" description="Helical" evidence="7">
    <location>
        <begin position="84"/>
        <end position="102"/>
    </location>
</feature>
<dbReference type="GO" id="GO:0016042">
    <property type="term" value="P:lipid catabolic process"/>
    <property type="evidence" value="ECO:0007669"/>
    <property type="project" value="UniProtKB-KW"/>
</dbReference>
<dbReference type="PANTHER" id="PTHR43856:SF1">
    <property type="entry name" value="MITOCHONDRIAL CARDIOLIPIN HYDROLASE"/>
    <property type="match status" value="1"/>
</dbReference>
<keyword evidence="3" id="KW-0443">Lipid metabolism</keyword>
<keyword evidence="2" id="KW-0442">Lipid degradation</keyword>
<keyword evidence="7" id="KW-0812">Transmembrane</keyword>
<accession>A0A9P0GNP1</accession>
<protein>
    <recommendedName>
        <fullName evidence="5">Mitochondrial cardiolipin hydrolase</fullName>
    </recommendedName>
    <alternativeName>
        <fullName evidence="6">Mitochondrial phospholipase</fullName>
    </alternativeName>
</protein>
<dbReference type="OrthoDB" id="5205528at2759"/>
<reference evidence="9" key="1">
    <citation type="submission" date="2022-01" db="EMBL/GenBank/DDBJ databases">
        <authorList>
            <person name="King R."/>
        </authorList>
    </citation>
    <scope>NUCLEOTIDE SEQUENCE</scope>
</reference>
<dbReference type="SUPFAM" id="SSF56024">
    <property type="entry name" value="Phospholipase D/nuclease"/>
    <property type="match status" value="1"/>
</dbReference>
<comment type="similarity">
    <text evidence="4">Belongs to the phospholipase D family. MitoPLD/Zucchini subfamily.</text>
</comment>
<evidence type="ECO:0000256" key="5">
    <source>
        <dbReference type="ARBA" id="ARBA00040549"/>
    </source>
</evidence>
<proteinExistence type="inferred from homology"/>
<dbReference type="InterPro" id="IPR051406">
    <property type="entry name" value="PLD_domain"/>
</dbReference>
<evidence type="ECO:0000256" key="3">
    <source>
        <dbReference type="ARBA" id="ARBA00023098"/>
    </source>
</evidence>
<evidence type="ECO:0000313" key="9">
    <source>
        <dbReference type="EMBL" id="CAH1138892.1"/>
    </source>
</evidence>
<dbReference type="GO" id="GO:0034587">
    <property type="term" value="P:piRNA processing"/>
    <property type="evidence" value="ECO:0007669"/>
    <property type="project" value="TreeGrafter"/>
</dbReference>
<dbReference type="Proteomes" id="UP001153712">
    <property type="component" value="Chromosome 1"/>
</dbReference>
<keyword evidence="1" id="KW-0378">Hydrolase</keyword>
<evidence type="ECO:0000256" key="4">
    <source>
        <dbReference type="ARBA" id="ARBA00038012"/>
    </source>
</evidence>
<dbReference type="GO" id="GO:0016891">
    <property type="term" value="F:RNA endonuclease activity producing 5'-phosphomonoesters, hydrolytic mechanism"/>
    <property type="evidence" value="ECO:0007669"/>
    <property type="project" value="TreeGrafter"/>
</dbReference>
<dbReference type="AlphaFoldDB" id="A0A9P0GNP1"/>
<sequence length="242" mass="28375">MLKLISLPLPTVSLIFLAVTLIPCYIKYKKLKKKYNEQVLFKERHNCVVMYTAQLGMKGWPPSEARICPNIIEKDCLDRMYEPILYFINTSVITLDIAYMMISINKIYDALFEARKRGVEIRLIMNFDHCKSDLSSIRKCINQGIKVQLYISKKTNLESIMHYKSMLKDYEENKQGYVMAGSMNLTKTAFLDNYEDLVFMSDLNIARAIHTNFEKCWRYIKTENENLVNKSTLMELNILEDN</sequence>
<keyword evidence="7" id="KW-0472">Membrane</keyword>
<dbReference type="EMBL" id="OU900094">
    <property type="protein sequence ID" value="CAH1138892.1"/>
    <property type="molecule type" value="Genomic_DNA"/>
</dbReference>